<name>A0ABT5F778_9BACT</name>
<dbReference type="EMBL" id="JAQNDO010000001">
    <property type="protein sequence ID" value="MDC0749484.1"/>
    <property type="molecule type" value="Genomic_DNA"/>
</dbReference>
<dbReference type="RefSeq" id="WP_271929401.1">
    <property type="nucleotide sequence ID" value="NZ_JAQNDO010000001.1"/>
</dbReference>
<organism evidence="2 3">
    <name type="scientific">Polyangium mundeleinium</name>
    <dbReference type="NCBI Taxonomy" id="2995306"/>
    <lineage>
        <taxon>Bacteria</taxon>
        <taxon>Pseudomonadati</taxon>
        <taxon>Myxococcota</taxon>
        <taxon>Polyangia</taxon>
        <taxon>Polyangiales</taxon>
        <taxon>Polyangiaceae</taxon>
        <taxon>Polyangium</taxon>
    </lineage>
</organism>
<keyword evidence="1" id="KW-0812">Transmembrane</keyword>
<reference evidence="2 3" key="1">
    <citation type="submission" date="2022-11" db="EMBL/GenBank/DDBJ databases">
        <title>Minimal conservation of predation-associated metabolite biosynthetic gene clusters underscores biosynthetic potential of Myxococcota including descriptions for ten novel species: Archangium lansinium sp. nov., Myxococcus landrumus sp. nov., Nannocystis bai.</title>
        <authorList>
            <person name="Ahearne A."/>
            <person name="Stevens C."/>
            <person name="Dowd S."/>
        </authorList>
    </citation>
    <scope>NUCLEOTIDE SEQUENCE [LARGE SCALE GENOMIC DNA]</scope>
    <source>
        <strain evidence="2 3">RJM3</strain>
    </source>
</reference>
<dbReference type="Proteomes" id="UP001221411">
    <property type="component" value="Unassembled WGS sequence"/>
</dbReference>
<accession>A0ABT5F778</accession>
<keyword evidence="3" id="KW-1185">Reference proteome</keyword>
<evidence type="ECO:0000313" key="3">
    <source>
        <dbReference type="Proteomes" id="UP001221411"/>
    </source>
</evidence>
<feature type="transmembrane region" description="Helical" evidence="1">
    <location>
        <begin position="6"/>
        <end position="29"/>
    </location>
</feature>
<comment type="caution">
    <text evidence="2">The sequence shown here is derived from an EMBL/GenBank/DDBJ whole genome shotgun (WGS) entry which is preliminary data.</text>
</comment>
<feature type="transmembrane region" description="Helical" evidence="1">
    <location>
        <begin position="80"/>
        <end position="104"/>
    </location>
</feature>
<keyword evidence="1" id="KW-0472">Membrane</keyword>
<protein>
    <submittedName>
        <fullName evidence="2">Uncharacterized protein</fullName>
    </submittedName>
</protein>
<evidence type="ECO:0000313" key="2">
    <source>
        <dbReference type="EMBL" id="MDC0749484.1"/>
    </source>
</evidence>
<sequence>MSGIGAGLLGLLSVGVLTLLGVGLVAVGLGTVKKVHAPAGFCLAGAGALIAFASILRQLLNFAFRFSGMGLGTMFTLTQVLTTGMHVLAAVLLPVSIFLLATAIKQGAGQIQAQGPRIHY</sequence>
<evidence type="ECO:0000256" key="1">
    <source>
        <dbReference type="SAM" id="Phobius"/>
    </source>
</evidence>
<feature type="transmembrane region" description="Helical" evidence="1">
    <location>
        <begin position="41"/>
        <end position="60"/>
    </location>
</feature>
<proteinExistence type="predicted"/>
<keyword evidence="1" id="KW-1133">Transmembrane helix</keyword>
<gene>
    <name evidence="2" type="ORF">POL67_49600</name>
</gene>